<evidence type="ECO:0000313" key="2">
    <source>
        <dbReference type="Proteomes" id="UP000805649"/>
    </source>
</evidence>
<evidence type="ECO:0000313" key="1">
    <source>
        <dbReference type="EMBL" id="KAL0942511.1"/>
    </source>
</evidence>
<dbReference type="EMBL" id="VUJX02000001">
    <property type="protein sequence ID" value="KAL0942511.1"/>
    <property type="molecule type" value="Genomic_DNA"/>
</dbReference>
<name>A0ACC3ZEI9_COLTU</name>
<accession>A0ACC3ZEI9</accession>
<dbReference type="Proteomes" id="UP000805649">
    <property type="component" value="Unassembled WGS sequence"/>
</dbReference>
<gene>
    <name evidence="1" type="ORF">CTRU02_200397</name>
</gene>
<protein>
    <submittedName>
        <fullName evidence="1">Uncharacterized protein</fullName>
    </submittedName>
</protein>
<comment type="caution">
    <text evidence="1">The sequence shown here is derived from an EMBL/GenBank/DDBJ whole genome shotgun (WGS) entry which is preliminary data.</text>
</comment>
<sequence length="60" mass="6412">MGSFRSVAALKWLDGQGLRGTDSVLLRYLRSRCAIVALVCNGLARHSTLVSTTPQSGHPS</sequence>
<organism evidence="1 2">
    <name type="scientific">Colletotrichum truncatum</name>
    <name type="common">Anthracnose fungus</name>
    <name type="synonym">Colletotrichum capsici</name>
    <dbReference type="NCBI Taxonomy" id="5467"/>
    <lineage>
        <taxon>Eukaryota</taxon>
        <taxon>Fungi</taxon>
        <taxon>Dikarya</taxon>
        <taxon>Ascomycota</taxon>
        <taxon>Pezizomycotina</taxon>
        <taxon>Sordariomycetes</taxon>
        <taxon>Hypocreomycetidae</taxon>
        <taxon>Glomerellales</taxon>
        <taxon>Glomerellaceae</taxon>
        <taxon>Colletotrichum</taxon>
        <taxon>Colletotrichum truncatum species complex</taxon>
    </lineage>
</organism>
<proteinExistence type="predicted"/>
<reference evidence="1 2" key="1">
    <citation type="journal article" date="2020" name="Phytopathology">
        <title>Genome Sequence Resources of Colletotrichum truncatum, C. plurivorum, C. musicola, and C. sojae: Four Species Pathogenic to Soybean (Glycine max).</title>
        <authorList>
            <person name="Rogerio F."/>
            <person name="Boufleur T.R."/>
            <person name="Ciampi-Guillardi M."/>
            <person name="Sukno S.A."/>
            <person name="Thon M.R."/>
            <person name="Massola Junior N.S."/>
            <person name="Baroncelli R."/>
        </authorList>
    </citation>
    <scope>NUCLEOTIDE SEQUENCE [LARGE SCALE GENOMIC DNA]</scope>
    <source>
        <strain evidence="1 2">CMES1059</strain>
    </source>
</reference>
<keyword evidence="2" id="KW-1185">Reference proteome</keyword>